<sequence>MNETENLLSNSQNVDYGSVREDETTQLDDQEDVRKERAVLEYITARATNNMIDIAHPVTAGYGNNQGMHVSGTSGTGQTSDITFGDSEDEEDVWLESLKVDASGSLSHFNGLHTGDLVMDVGQLRPDVSVSSSRIGL</sequence>
<evidence type="ECO:0000256" key="3">
    <source>
        <dbReference type="ARBA" id="ARBA00023136"/>
    </source>
</evidence>
<accession>A0AAN7YKJ9</accession>
<dbReference type="Pfam" id="PF15454">
    <property type="entry name" value="LAMTOR"/>
    <property type="match status" value="1"/>
</dbReference>
<proteinExistence type="predicted"/>
<organism evidence="7 8">
    <name type="scientific">Meristemomyces frigidus</name>
    <dbReference type="NCBI Taxonomy" id="1508187"/>
    <lineage>
        <taxon>Eukaryota</taxon>
        <taxon>Fungi</taxon>
        <taxon>Dikarya</taxon>
        <taxon>Ascomycota</taxon>
        <taxon>Pezizomycotina</taxon>
        <taxon>Dothideomycetes</taxon>
        <taxon>Dothideomycetidae</taxon>
        <taxon>Mycosphaerellales</taxon>
        <taxon>Teratosphaeriaceae</taxon>
        <taxon>Meristemomyces</taxon>
    </lineage>
</organism>
<keyword evidence="5" id="KW-0449">Lipoprotein</keyword>
<dbReference type="AlphaFoldDB" id="A0AAN7YKJ9"/>
<dbReference type="InterPro" id="IPR028209">
    <property type="entry name" value="LAMTOR1/MEH1"/>
</dbReference>
<dbReference type="GO" id="GO:0031902">
    <property type="term" value="C:late endosome membrane"/>
    <property type="evidence" value="ECO:0007669"/>
    <property type="project" value="InterPro"/>
</dbReference>
<name>A0AAN7YKJ9_9PEZI</name>
<dbReference type="GO" id="GO:0032008">
    <property type="term" value="P:positive regulation of TOR signaling"/>
    <property type="evidence" value="ECO:0007669"/>
    <property type="project" value="InterPro"/>
</dbReference>
<dbReference type="GO" id="GO:0045121">
    <property type="term" value="C:membrane raft"/>
    <property type="evidence" value="ECO:0007669"/>
    <property type="project" value="InterPro"/>
</dbReference>
<feature type="compositionally biased region" description="Polar residues" evidence="6">
    <location>
        <begin position="65"/>
        <end position="82"/>
    </location>
</feature>
<dbReference type="GO" id="GO:0016197">
    <property type="term" value="P:endosomal transport"/>
    <property type="evidence" value="ECO:0007669"/>
    <property type="project" value="InterPro"/>
</dbReference>
<comment type="subcellular location">
    <subcellularLocation>
        <location evidence="1">Endomembrane system</location>
    </subcellularLocation>
</comment>
<evidence type="ECO:0000256" key="5">
    <source>
        <dbReference type="ARBA" id="ARBA00023288"/>
    </source>
</evidence>
<dbReference type="GO" id="GO:0043410">
    <property type="term" value="P:positive regulation of MAPK cascade"/>
    <property type="evidence" value="ECO:0007669"/>
    <property type="project" value="InterPro"/>
</dbReference>
<feature type="region of interest" description="Disordered" evidence="6">
    <location>
        <begin position="65"/>
        <end position="85"/>
    </location>
</feature>
<evidence type="ECO:0000256" key="6">
    <source>
        <dbReference type="SAM" id="MobiDB-lite"/>
    </source>
</evidence>
<reference evidence="7" key="1">
    <citation type="submission" date="2023-08" db="EMBL/GenBank/DDBJ databases">
        <title>Black Yeasts Isolated from many extreme environments.</title>
        <authorList>
            <person name="Coleine C."/>
            <person name="Stajich J.E."/>
            <person name="Selbmann L."/>
        </authorList>
    </citation>
    <scope>NUCLEOTIDE SEQUENCE</scope>
    <source>
        <strain evidence="7">CCFEE 5401</strain>
    </source>
</reference>
<evidence type="ECO:0000313" key="8">
    <source>
        <dbReference type="Proteomes" id="UP001310890"/>
    </source>
</evidence>
<evidence type="ECO:0000256" key="4">
    <source>
        <dbReference type="ARBA" id="ARBA00023139"/>
    </source>
</evidence>
<feature type="compositionally biased region" description="Polar residues" evidence="6">
    <location>
        <begin position="1"/>
        <end position="15"/>
    </location>
</feature>
<gene>
    <name evidence="7" type="ORF">LTR62_003590</name>
</gene>
<keyword evidence="4" id="KW-0564">Palmitate</keyword>
<dbReference type="GO" id="GO:0001919">
    <property type="term" value="P:regulation of receptor recycling"/>
    <property type="evidence" value="ECO:0007669"/>
    <property type="project" value="InterPro"/>
</dbReference>
<comment type="caution">
    <text evidence="7">The sequence shown here is derived from an EMBL/GenBank/DDBJ whole genome shotgun (WGS) entry which is preliminary data.</text>
</comment>
<feature type="region of interest" description="Disordered" evidence="6">
    <location>
        <begin position="1"/>
        <end position="32"/>
    </location>
</feature>
<evidence type="ECO:0000256" key="1">
    <source>
        <dbReference type="ARBA" id="ARBA00004308"/>
    </source>
</evidence>
<keyword evidence="2" id="KW-0519">Myristate</keyword>
<dbReference type="GO" id="GO:0071230">
    <property type="term" value="P:cellular response to amino acid stimulus"/>
    <property type="evidence" value="ECO:0007669"/>
    <property type="project" value="InterPro"/>
</dbReference>
<evidence type="ECO:0000313" key="7">
    <source>
        <dbReference type="EMBL" id="KAK5113254.1"/>
    </source>
</evidence>
<protein>
    <submittedName>
        <fullName evidence="7">Uncharacterized protein</fullName>
    </submittedName>
</protein>
<dbReference type="EMBL" id="JAVRRL010000025">
    <property type="protein sequence ID" value="KAK5113254.1"/>
    <property type="molecule type" value="Genomic_DNA"/>
</dbReference>
<evidence type="ECO:0000256" key="2">
    <source>
        <dbReference type="ARBA" id="ARBA00022707"/>
    </source>
</evidence>
<keyword evidence="3" id="KW-0472">Membrane</keyword>
<dbReference type="GO" id="GO:0071986">
    <property type="term" value="C:Ragulator complex"/>
    <property type="evidence" value="ECO:0007669"/>
    <property type="project" value="InterPro"/>
</dbReference>
<dbReference type="Proteomes" id="UP001310890">
    <property type="component" value="Unassembled WGS sequence"/>
</dbReference>